<dbReference type="Gene3D" id="2.40.160.20">
    <property type="match status" value="1"/>
</dbReference>
<dbReference type="OrthoDB" id="5294829at2"/>
<comment type="similarity">
    <text evidence="1">Belongs to the UPF0311 family.</text>
</comment>
<organism evidence="2 3">
    <name type="scientific">Candidatus Viadribacter manganicus</name>
    <dbReference type="NCBI Taxonomy" id="1759059"/>
    <lineage>
        <taxon>Bacteria</taxon>
        <taxon>Pseudomonadati</taxon>
        <taxon>Pseudomonadota</taxon>
        <taxon>Alphaproteobacteria</taxon>
        <taxon>Hyphomonadales</taxon>
        <taxon>Hyphomonadaceae</taxon>
        <taxon>Candidatus Viadribacter</taxon>
    </lineage>
</organism>
<evidence type="ECO:0000256" key="1">
    <source>
        <dbReference type="HAMAP-Rule" id="MF_00775"/>
    </source>
</evidence>
<dbReference type="PANTHER" id="PTHR37315:SF1">
    <property type="entry name" value="UPF0311 PROTEIN BLR7842"/>
    <property type="match status" value="1"/>
</dbReference>
<dbReference type="AlphaFoldDB" id="A0A1B1AGH0"/>
<name>A0A1B1AGH0_9PROT</name>
<accession>A0A1B1AGH0</accession>
<dbReference type="Pfam" id="PF11578">
    <property type="entry name" value="DUF3237"/>
    <property type="match status" value="1"/>
</dbReference>
<protein>
    <recommendedName>
        <fullName evidence="1">UPF0311 protein ATE48_06890</fullName>
    </recommendedName>
</protein>
<reference evidence="2 3" key="1">
    <citation type="submission" date="2015-11" db="EMBL/GenBank/DDBJ databases">
        <title>Whole-Genome Sequence of Candidatus Oderbacter manganicum from the National Park Lower Oder Valley, Germany.</title>
        <authorList>
            <person name="Braun B."/>
            <person name="Liere K."/>
            <person name="Szewzyk U."/>
        </authorList>
    </citation>
    <scope>NUCLEOTIDE SEQUENCE [LARGE SCALE GENOMIC DNA]</scope>
    <source>
        <strain evidence="2 3">OTSz_A_272</strain>
    </source>
</reference>
<evidence type="ECO:0000313" key="3">
    <source>
        <dbReference type="Proteomes" id="UP000092498"/>
    </source>
</evidence>
<keyword evidence="3" id="KW-1185">Reference proteome</keyword>
<dbReference type="KEGG" id="cbot:ATE48_06890"/>
<dbReference type="EMBL" id="CP013244">
    <property type="protein sequence ID" value="ANP45666.1"/>
    <property type="molecule type" value="Genomic_DNA"/>
</dbReference>
<dbReference type="STRING" id="1759059.ATE48_06890"/>
<evidence type="ECO:0000313" key="2">
    <source>
        <dbReference type="EMBL" id="ANP45666.1"/>
    </source>
</evidence>
<dbReference type="InterPro" id="IPR020915">
    <property type="entry name" value="UPF0311"/>
</dbReference>
<proteinExistence type="inferred from homology"/>
<dbReference type="PANTHER" id="PTHR37315">
    <property type="entry name" value="UPF0311 PROTEIN BLR7842"/>
    <property type="match status" value="1"/>
</dbReference>
<dbReference type="InParanoid" id="A0A1B1AGH0"/>
<dbReference type="Proteomes" id="UP000092498">
    <property type="component" value="Chromosome"/>
</dbReference>
<sequence length="153" mass="16581">MIELAHTHLMTLTLDVDFAGMVNVGTIPAGVRRIAPVSAGAFNGERLRGRVQGGADWVIHRPDSVMTIDVRLTLTTEDQAAIYLAYKGRFLAAPEAMARFARGAQLRPDEYSLVISAAFECGDPRYAWLNNCLAVGVGAQIKTGVVYQIFDIG</sequence>
<gene>
    <name evidence="2" type="ORF">ATE48_06890</name>
</gene>
<dbReference type="RefSeq" id="WP_066769364.1">
    <property type="nucleotide sequence ID" value="NZ_CP013244.1"/>
</dbReference>
<dbReference type="HAMAP" id="MF_00775">
    <property type="entry name" value="UPF0311"/>
    <property type="match status" value="1"/>
</dbReference>